<reference evidence="3" key="1">
    <citation type="journal article" date="2013" name="Extremophiles">
        <title>Proteinivorax tanatarense gen. nov., sp. nov., an anaerobic, haloalkaliphilic, proteolytic bacterium isolated from a decaying algal bloom, and proposal of Proteinivoraceae fam. nov.</title>
        <authorList>
            <person name="Kevbrin V."/>
            <person name="Boltyanskaya Y."/>
            <person name="Zhilina T."/>
            <person name="Kolganova T."/>
            <person name="Lavrentjeva E."/>
            <person name="Kuznetsov B."/>
        </authorList>
    </citation>
    <scope>NUCLEOTIDE SEQUENCE</scope>
    <source>
        <strain evidence="3">Z-910T</strain>
    </source>
</reference>
<feature type="domain" description="Smf/DprA SLOG" evidence="2">
    <location>
        <begin position="80"/>
        <end position="288"/>
    </location>
</feature>
<evidence type="ECO:0000259" key="2">
    <source>
        <dbReference type="Pfam" id="PF02481"/>
    </source>
</evidence>
<dbReference type="InterPro" id="IPR003488">
    <property type="entry name" value="DprA"/>
</dbReference>
<proteinExistence type="inferred from homology"/>
<gene>
    <name evidence="3" type="primary">dprA</name>
    <name evidence="3" type="ORF">PRVXT_001386</name>
</gene>
<sequence>MAKKELTLFLAHCPQMGFKRSMFILKNCSSLIDLKNNLERVFIESGLKGKHNLEATVKKFLNNFCVEDTINKYKQKNIEIVSIYDDDYPSLLRQTYDFPPLIFCKGDIALLRNSNSVGIVGARLASWYGKTIARDFGEKLSKRGIVIVSGMAKGIDACAHEGALQGRAKSIGVLGCGLDIVYPKENKKLFNKMEENGLLVSTYPLGTKPIARNFPARNRIISGLSKGVVIVEAKRKSGALITTDFALEQGRDVFSVPGNINSPLSMGTNHLIKEGAIVATNVDAILAEYIKNNDLDIVDTDKINSVKLDKVEQKILEIAKGQRISFEQLVQEGNFSTDSLLAGLLTLEIKGLVKKDGNQMYIPVVTNIDTSGKIT</sequence>
<organism evidence="3">
    <name type="scientific">Proteinivorax tanatarense</name>
    <dbReference type="NCBI Taxonomy" id="1260629"/>
    <lineage>
        <taxon>Bacteria</taxon>
        <taxon>Bacillati</taxon>
        <taxon>Bacillota</taxon>
        <taxon>Clostridia</taxon>
        <taxon>Eubacteriales</taxon>
        <taxon>Proteinivoracaceae</taxon>
        <taxon>Proteinivorax</taxon>
    </lineage>
</organism>
<dbReference type="EMBL" id="CP158367">
    <property type="protein sequence ID" value="XBX76205.1"/>
    <property type="molecule type" value="Genomic_DNA"/>
</dbReference>
<name>A0AAU7VPX7_9FIRM</name>
<reference evidence="3" key="2">
    <citation type="submission" date="2024-06" db="EMBL/GenBank/DDBJ databases">
        <authorList>
            <person name="Petrova K.O."/>
            <person name="Toshchakov S.V."/>
            <person name="Boltjanskaja Y.V."/>
            <person name="Kevbrin V."/>
        </authorList>
    </citation>
    <scope>NUCLEOTIDE SEQUENCE</scope>
    <source>
        <strain evidence="3">Z-910T</strain>
    </source>
</reference>
<dbReference type="PANTHER" id="PTHR43022:SF1">
    <property type="entry name" value="PROTEIN SMF"/>
    <property type="match status" value="1"/>
</dbReference>
<evidence type="ECO:0000313" key="3">
    <source>
        <dbReference type="EMBL" id="XBX76205.1"/>
    </source>
</evidence>
<dbReference type="SUPFAM" id="SSF102405">
    <property type="entry name" value="MCP/YpsA-like"/>
    <property type="match status" value="1"/>
</dbReference>
<dbReference type="InterPro" id="IPR057666">
    <property type="entry name" value="DrpA_SLOG"/>
</dbReference>
<dbReference type="NCBIfam" id="TIGR00732">
    <property type="entry name" value="dprA"/>
    <property type="match status" value="1"/>
</dbReference>
<dbReference type="PANTHER" id="PTHR43022">
    <property type="entry name" value="PROTEIN SMF"/>
    <property type="match status" value="1"/>
</dbReference>
<protein>
    <submittedName>
        <fullName evidence="3">DNA-processing protein DprA</fullName>
    </submittedName>
</protein>
<dbReference type="AlphaFoldDB" id="A0AAU7VPX7"/>
<dbReference type="RefSeq" id="WP_350344939.1">
    <property type="nucleotide sequence ID" value="NZ_CP158367.1"/>
</dbReference>
<dbReference type="GO" id="GO:0009294">
    <property type="term" value="P:DNA-mediated transformation"/>
    <property type="evidence" value="ECO:0007669"/>
    <property type="project" value="InterPro"/>
</dbReference>
<evidence type="ECO:0000256" key="1">
    <source>
        <dbReference type="ARBA" id="ARBA00006525"/>
    </source>
</evidence>
<comment type="similarity">
    <text evidence="1">Belongs to the DprA/Smf family.</text>
</comment>
<accession>A0AAU7VPX7</accession>
<dbReference type="Gene3D" id="3.40.50.450">
    <property type="match status" value="1"/>
</dbReference>
<dbReference type="Pfam" id="PF02481">
    <property type="entry name" value="DNA_processg_A"/>
    <property type="match status" value="1"/>
</dbReference>